<dbReference type="Proteomes" id="UP001499988">
    <property type="component" value="Unassembled WGS sequence"/>
</dbReference>
<protein>
    <recommendedName>
        <fullName evidence="4 7">Flagellar hook-associated protein 1</fullName>
        <shortName evidence="7">HAP1</shortName>
    </recommendedName>
</protein>
<accession>A0ABP9EYT9</accession>
<evidence type="ECO:0000256" key="4">
    <source>
        <dbReference type="ARBA" id="ARBA00016244"/>
    </source>
</evidence>
<evidence type="ECO:0000256" key="3">
    <source>
        <dbReference type="ARBA" id="ARBA00009677"/>
    </source>
</evidence>
<dbReference type="RefSeq" id="WP_345335714.1">
    <property type="nucleotide sequence ID" value="NZ_BAABJZ010000083.1"/>
</dbReference>
<dbReference type="InterPro" id="IPR001444">
    <property type="entry name" value="Flag_bb_rod_N"/>
</dbReference>
<dbReference type="Pfam" id="PF00460">
    <property type="entry name" value="Flg_bb_rod"/>
    <property type="match status" value="1"/>
</dbReference>
<dbReference type="PRINTS" id="PR01005">
    <property type="entry name" value="FLGHOOKAP1"/>
</dbReference>
<evidence type="ECO:0000256" key="7">
    <source>
        <dbReference type="RuleBase" id="RU362065"/>
    </source>
</evidence>
<feature type="domain" description="Flagellar basal body rod protein N-terminal" evidence="8">
    <location>
        <begin position="6"/>
        <end position="34"/>
    </location>
</feature>
<comment type="caution">
    <text evidence="11">The sequence shown here is derived from an EMBL/GenBank/DDBJ whole genome shotgun (WGS) entry which is preliminary data.</text>
</comment>
<evidence type="ECO:0000256" key="5">
    <source>
        <dbReference type="ARBA" id="ARBA00022525"/>
    </source>
</evidence>
<feature type="domain" description="Flagellar basal-body/hook protein C-terminal" evidence="9">
    <location>
        <begin position="511"/>
        <end position="548"/>
    </location>
</feature>
<evidence type="ECO:0000256" key="2">
    <source>
        <dbReference type="ARBA" id="ARBA00004613"/>
    </source>
</evidence>
<reference evidence="12" key="1">
    <citation type="journal article" date="2019" name="Int. J. Syst. Evol. Microbiol.">
        <title>The Global Catalogue of Microorganisms (GCM) 10K type strain sequencing project: providing services to taxonomists for standard genome sequencing and annotation.</title>
        <authorList>
            <consortium name="The Broad Institute Genomics Platform"/>
            <consortium name="The Broad Institute Genome Sequencing Center for Infectious Disease"/>
            <person name="Wu L."/>
            <person name="Ma J."/>
        </authorList>
    </citation>
    <scope>NUCLEOTIDE SEQUENCE [LARGE SCALE GENOMIC DNA]</scope>
    <source>
        <strain evidence="12">JCM 18401</strain>
    </source>
</reference>
<dbReference type="InterPro" id="IPR053927">
    <property type="entry name" value="FlgK_helical"/>
</dbReference>
<organism evidence="11 12">
    <name type="scientific">Ferrimonas pelagia</name>
    <dbReference type="NCBI Taxonomy" id="1177826"/>
    <lineage>
        <taxon>Bacteria</taxon>
        <taxon>Pseudomonadati</taxon>
        <taxon>Pseudomonadota</taxon>
        <taxon>Gammaproteobacteria</taxon>
        <taxon>Alteromonadales</taxon>
        <taxon>Ferrimonadaceae</taxon>
        <taxon>Ferrimonas</taxon>
    </lineage>
</organism>
<dbReference type="PANTHER" id="PTHR30033:SF1">
    <property type="entry name" value="FLAGELLAR HOOK-ASSOCIATED PROTEIN 1"/>
    <property type="match status" value="1"/>
</dbReference>
<keyword evidence="12" id="KW-1185">Reference proteome</keyword>
<dbReference type="InterPro" id="IPR002371">
    <property type="entry name" value="FlgK"/>
</dbReference>
<evidence type="ECO:0000259" key="8">
    <source>
        <dbReference type="Pfam" id="PF00460"/>
    </source>
</evidence>
<sequence>MADMMSIARSGILAAQQRLGATSNNIANVGTEGYNRQVVEQGSTASLRQGNHFVGTGTYVADIKRVYNEFAQRELSLATSQLSQSSTSYSKLSELDQIFSVVGKSVPNSLNTLFENVNNLSDMPTDLAVRENLLTSADQLAKAFNSINTELSNQLNMQNKQIDGVVERVNAITAELAAINGELQKVGGQDLQLLDQQDRLISELSEFVQINTIEQAHGVRSVMAGGAVMLVSGETATELGTVAGDPIPHQTRLTGTIGGQTVTLRNTELGGQLQGLFDYRDNELTQAKQQLELMAVGVADAFNQAQANGLDLEGNPGENLFTDINDPSLVSRRTAPFAGNQSAVSVDVRIDDTMALSGGSYTLSFERGGFALIDQHGDSVALTADPQDPTRLISAQGFSLHIDPNQMAQVGDKWQLTPTPGVANGMQMLLTDPRQVAAAGNEGVFGPGDNSNAVAMAQLANSKLMNQGDMTLTDIYQNVTTTVGGKARAAEVAMQSADAVKGQAEARVASESGVNLDEEAADMMRFQQAYQASARIMTVAKETFDTLFNSVR</sequence>
<dbReference type="PANTHER" id="PTHR30033">
    <property type="entry name" value="FLAGELLAR HOOK-ASSOCIATED PROTEIN 1"/>
    <property type="match status" value="1"/>
</dbReference>
<dbReference type="InterPro" id="IPR010930">
    <property type="entry name" value="Flg_bb/hook_C_dom"/>
</dbReference>
<dbReference type="Pfam" id="PF06429">
    <property type="entry name" value="Flg_bbr_C"/>
    <property type="match status" value="1"/>
</dbReference>
<dbReference type="EMBL" id="BAABJZ010000083">
    <property type="protein sequence ID" value="GAA4890531.1"/>
    <property type="molecule type" value="Genomic_DNA"/>
</dbReference>
<evidence type="ECO:0000256" key="1">
    <source>
        <dbReference type="ARBA" id="ARBA00004365"/>
    </source>
</evidence>
<evidence type="ECO:0000259" key="9">
    <source>
        <dbReference type="Pfam" id="PF06429"/>
    </source>
</evidence>
<dbReference type="SUPFAM" id="SSF64518">
    <property type="entry name" value="Phase 1 flagellin"/>
    <property type="match status" value="1"/>
</dbReference>
<keyword evidence="6 7" id="KW-0975">Bacterial flagellum</keyword>
<keyword evidence="5 7" id="KW-0964">Secreted</keyword>
<name>A0ABP9EYT9_9GAMM</name>
<evidence type="ECO:0000313" key="11">
    <source>
        <dbReference type="EMBL" id="GAA4890531.1"/>
    </source>
</evidence>
<evidence type="ECO:0000259" key="10">
    <source>
        <dbReference type="Pfam" id="PF22638"/>
    </source>
</evidence>
<proteinExistence type="inferred from homology"/>
<dbReference type="NCBIfam" id="TIGR02492">
    <property type="entry name" value="flgK_ends"/>
    <property type="match status" value="1"/>
</dbReference>
<feature type="domain" description="Flagellar hook-associated protein FlgK helical" evidence="10">
    <location>
        <begin position="92"/>
        <end position="321"/>
    </location>
</feature>
<dbReference type="Pfam" id="PF22638">
    <property type="entry name" value="FlgK_D1"/>
    <property type="match status" value="1"/>
</dbReference>
<gene>
    <name evidence="7" type="primary">flgK</name>
    <name evidence="11" type="ORF">GCM10023333_24740</name>
</gene>
<evidence type="ECO:0000256" key="6">
    <source>
        <dbReference type="ARBA" id="ARBA00023143"/>
    </source>
</evidence>
<evidence type="ECO:0000313" key="12">
    <source>
        <dbReference type="Proteomes" id="UP001499988"/>
    </source>
</evidence>
<comment type="subcellular location">
    <subcellularLocation>
        <location evidence="1 7">Bacterial flagellum</location>
    </subcellularLocation>
    <subcellularLocation>
        <location evidence="2 7">Secreted</location>
    </subcellularLocation>
</comment>
<comment type="similarity">
    <text evidence="3 7">Belongs to the flagella basal body rod proteins family.</text>
</comment>